<keyword evidence="2" id="KW-1185">Reference proteome</keyword>
<reference evidence="1" key="2">
    <citation type="submission" date="2020-06" db="EMBL/GenBank/DDBJ databases">
        <title>Helianthus annuus Genome sequencing and assembly Release 2.</title>
        <authorList>
            <person name="Gouzy J."/>
            <person name="Langlade N."/>
            <person name="Munos S."/>
        </authorList>
    </citation>
    <scope>NUCLEOTIDE SEQUENCE</scope>
    <source>
        <tissue evidence="1">Leaves</tissue>
    </source>
</reference>
<evidence type="ECO:0000313" key="2">
    <source>
        <dbReference type="Proteomes" id="UP000215914"/>
    </source>
</evidence>
<sequence length="65" mass="7613">MMLKNTKIACYKPISHVDIESRTLLQDEVQGSEETHNKSTANAFPAENQYRLFWKEKTSRFHLVT</sequence>
<dbReference type="Proteomes" id="UP000215914">
    <property type="component" value="Unassembled WGS sequence"/>
</dbReference>
<dbReference type="AlphaFoldDB" id="A0A9K3I3F0"/>
<name>A0A9K3I3F0_HELAN</name>
<dbReference type="Gramene" id="mRNA:HanXRQr2_Chr09g0374821">
    <property type="protein sequence ID" value="mRNA:HanXRQr2_Chr09g0374821"/>
    <property type="gene ID" value="HanXRQr2_Chr09g0374821"/>
</dbReference>
<evidence type="ECO:0000313" key="1">
    <source>
        <dbReference type="EMBL" id="KAF5789738.1"/>
    </source>
</evidence>
<proteinExistence type="predicted"/>
<dbReference type="EMBL" id="MNCJ02000324">
    <property type="protein sequence ID" value="KAF5789738.1"/>
    <property type="molecule type" value="Genomic_DNA"/>
</dbReference>
<accession>A0A9K3I3F0</accession>
<comment type="caution">
    <text evidence="1">The sequence shown here is derived from an EMBL/GenBank/DDBJ whole genome shotgun (WGS) entry which is preliminary data.</text>
</comment>
<organism evidence="1 2">
    <name type="scientific">Helianthus annuus</name>
    <name type="common">Common sunflower</name>
    <dbReference type="NCBI Taxonomy" id="4232"/>
    <lineage>
        <taxon>Eukaryota</taxon>
        <taxon>Viridiplantae</taxon>
        <taxon>Streptophyta</taxon>
        <taxon>Embryophyta</taxon>
        <taxon>Tracheophyta</taxon>
        <taxon>Spermatophyta</taxon>
        <taxon>Magnoliopsida</taxon>
        <taxon>eudicotyledons</taxon>
        <taxon>Gunneridae</taxon>
        <taxon>Pentapetalae</taxon>
        <taxon>asterids</taxon>
        <taxon>campanulids</taxon>
        <taxon>Asterales</taxon>
        <taxon>Asteraceae</taxon>
        <taxon>Asteroideae</taxon>
        <taxon>Heliantheae alliance</taxon>
        <taxon>Heliantheae</taxon>
        <taxon>Helianthus</taxon>
    </lineage>
</organism>
<reference evidence="1" key="1">
    <citation type="journal article" date="2017" name="Nature">
        <title>The sunflower genome provides insights into oil metabolism, flowering and Asterid evolution.</title>
        <authorList>
            <person name="Badouin H."/>
            <person name="Gouzy J."/>
            <person name="Grassa C.J."/>
            <person name="Murat F."/>
            <person name="Staton S.E."/>
            <person name="Cottret L."/>
            <person name="Lelandais-Briere C."/>
            <person name="Owens G.L."/>
            <person name="Carrere S."/>
            <person name="Mayjonade B."/>
            <person name="Legrand L."/>
            <person name="Gill N."/>
            <person name="Kane N.C."/>
            <person name="Bowers J.E."/>
            <person name="Hubner S."/>
            <person name="Bellec A."/>
            <person name="Berard A."/>
            <person name="Berges H."/>
            <person name="Blanchet N."/>
            <person name="Boniface M.C."/>
            <person name="Brunel D."/>
            <person name="Catrice O."/>
            <person name="Chaidir N."/>
            <person name="Claudel C."/>
            <person name="Donnadieu C."/>
            <person name="Faraut T."/>
            <person name="Fievet G."/>
            <person name="Helmstetter N."/>
            <person name="King M."/>
            <person name="Knapp S.J."/>
            <person name="Lai Z."/>
            <person name="Le Paslier M.C."/>
            <person name="Lippi Y."/>
            <person name="Lorenzon L."/>
            <person name="Mandel J.R."/>
            <person name="Marage G."/>
            <person name="Marchand G."/>
            <person name="Marquand E."/>
            <person name="Bret-Mestries E."/>
            <person name="Morien E."/>
            <person name="Nambeesan S."/>
            <person name="Nguyen T."/>
            <person name="Pegot-Espagnet P."/>
            <person name="Pouilly N."/>
            <person name="Raftis F."/>
            <person name="Sallet E."/>
            <person name="Schiex T."/>
            <person name="Thomas J."/>
            <person name="Vandecasteele C."/>
            <person name="Vares D."/>
            <person name="Vear F."/>
            <person name="Vautrin S."/>
            <person name="Crespi M."/>
            <person name="Mangin B."/>
            <person name="Burke J.M."/>
            <person name="Salse J."/>
            <person name="Munos S."/>
            <person name="Vincourt P."/>
            <person name="Rieseberg L.H."/>
            <person name="Langlade N.B."/>
        </authorList>
    </citation>
    <scope>NUCLEOTIDE SEQUENCE</scope>
    <source>
        <tissue evidence="1">Leaves</tissue>
    </source>
</reference>
<protein>
    <submittedName>
        <fullName evidence="1">Uncharacterized protein</fullName>
    </submittedName>
</protein>
<gene>
    <name evidence="1" type="ORF">HanXRQr2_Chr09g0374821</name>
</gene>